<gene>
    <name evidence="2" type="ORF">METZ01_LOCUS162934</name>
</gene>
<dbReference type="EMBL" id="UINC01028675">
    <property type="protein sequence ID" value="SVB10080.1"/>
    <property type="molecule type" value="Genomic_DNA"/>
</dbReference>
<organism evidence="2">
    <name type="scientific">marine metagenome</name>
    <dbReference type="NCBI Taxonomy" id="408172"/>
    <lineage>
        <taxon>unclassified sequences</taxon>
        <taxon>metagenomes</taxon>
        <taxon>ecological metagenomes</taxon>
    </lineage>
</organism>
<sequence length="447" mass="50179">DTVTFVINPINDKPVWTGVRDTVVKENDSLLIDFANYLYDVDDSTLTITIEPKTFASNVTLDSSKMSAEAAKTFIPTKTSYQFQSQARKDTVKIKPQPLWFDYENGKPRKGLWNPLDTLSNQIKFVITAADDEGASATDSFIVKVQRVPRPEIRMYVVQNNAFTNYYEVFLVDSLGKTKDITLEVQSTAVTLDTAAAYTYVGHYNFPTKGNYIFEAKVTGEVGDTSITNTLGLTLAKMYGRWSGKSVDGQFQVIGQNGSVDFDQSIMILDSTLFEPYFNDRASYLLGNEAYRFKKSVEISLPGEQETAIYSRSIGSGWVELPSINEGSRVLAYTQKMGYFRIGPKTLIVPGQTSLQQNYPNPFNPATTIEYDLGFVDGPYQKVNITVYDILGRKIKLLVNEEQSIGRYQVRWDGKDQNGVPVSSGIYFVNLLTDMGRSKTKKVMLMR</sequence>
<name>A0A382B8C8_9ZZZZ</name>
<reference evidence="2" key="1">
    <citation type="submission" date="2018-05" db="EMBL/GenBank/DDBJ databases">
        <authorList>
            <person name="Lanie J.A."/>
            <person name="Ng W.-L."/>
            <person name="Kazmierczak K.M."/>
            <person name="Andrzejewski T.M."/>
            <person name="Davidsen T.M."/>
            <person name="Wayne K.J."/>
            <person name="Tettelin H."/>
            <person name="Glass J.I."/>
            <person name="Rusch D."/>
            <person name="Podicherti R."/>
            <person name="Tsui H.-C.T."/>
            <person name="Winkler M.E."/>
        </authorList>
    </citation>
    <scope>NUCLEOTIDE SEQUENCE</scope>
</reference>
<dbReference type="Pfam" id="PF13860">
    <property type="entry name" value="FlgD_ig"/>
    <property type="match status" value="1"/>
</dbReference>
<evidence type="ECO:0000259" key="1">
    <source>
        <dbReference type="Pfam" id="PF13860"/>
    </source>
</evidence>
<feature type="domain" description="FlgD/Vpr Ig-like" evidence="1">
    <location>
        <begin position="377"/>
        <end position="430"/>
    </location>
</feature>
<accession>A0A382B8C8</accession>
<dbReference type="InterPro" id="IPR026444">
    <property type="entry name" value="Secre_tail"/>
</dbReference>
<feature type="non-terminal residue" evidence="2">
    <location>
        <position position="1"/>
    </location>
</feature>
<dbReference type="InterPro" id="IPR025965">
    <property type="entry name" value="FlgD/Vpr_Ig-like"/>
</dbReference>
<dbReference type="Gene3D" id="2.60.40.4070">
    <property type="match status" value="1"/>
</dbReference>
<dbReference type="NCBIfam" id="TIGR04183">
    <property type="entry name" value="Por_Secre_tail"/>
    <property type="match status" value="1"/>
</dbReference>
<proteinExistence type="predicted"/>
<dbReference type="AlphaFoldDB" id="A0A382B8C8"/>
<protein>
    <recommendedName>
        <fullName evidence="1">FlgD/Vpr Ig-like domain-containing protein</fullName>
    </recommendedName>
</protein>
<evidence type="ECO:0000313" key="2">
    <source>
        <dbReference type="EMBL" id="SVB10080.1"/>
    </source>
</evidence>